<dbReference type="AlphaFoldDB" id="A0A543PGN4"/>
<comment type="caution">
    <text evidence="10">The sequence shown here is derived from an EMBL/GenBank/DDBJ whole genome shotgun (WGS) entry which is preliminary data.</text>
</comment>
<reference evidence="10 11" key="1">
    <citation type="submission" date="2019-06" db="EMBL/GenBank/DDBJ databases">
        <title>Sequencing the genomes of 1000 actinobacteria strains.</title>
        <authorList>
            <person name="Klenk H.-P."/>
        </authorList>
    </citation>
    <scope>NUCLEOTIDE SEQUENCE [LARGE SCALE GENOMIC DNA]</scope>
    <source>
        <strain evidence="10 11">DSM 46837</strain>
    </source>
</reference>
<dbReference type="PROSITE" id="PS51257">
    <property type="entry name" value="PROKAR_LIPOPROTEIN"/>
    <property type="match status" value="1"/>
</dbReference>
<evidence type="ECO:0000256" key="6">
    <source>
        <dbReference type="ARBA" id="ARBA00023157"/>
    </source>
</evidence>
<keyword evidence="11" id="KW-1185">Reference proteome</keyword>
<dbReference type="EMBL" id="VFQE01000001">
    <property type="protein sequence ID" value="TQN43241.1"/>
    <property type="molecule type" value="Genomic_DNA"/>
</dbReference>
<feature type="chain" id="PRO_5021949306" evidence="8">
    <location>
        <begin position="24"/>
        <end position="161"/>
    </location>
</feature>
<dbReference type="Pfam" id="PF00720">
    <property type="entry name" value="SSI"/>
    <property type="match status" value="1"/>
</dbReference>
<organism evidence="10 11">
    <name type="scientific">Blastococcus colisei</name>
    <dbReference type="NCBI Taxonomy" id="1564162"/>
    <lineage>
        <taxon>Bacteria</taxon>
        <taxon>Bacillati</taxon>
        <taxon>Actinomycetota</taxon>
        <taxon>Actinomycetes</taxon>
        <taxon>Geodermatophilales</taxon>
        <taxon>Geodermatophilaceae</taxon>
        <taxon>Blastococcus</taxon>
    </lineage>
</organism>
<keyword evidence="8" id="KW-0732">Signal</keyword>
<dbReference type="Proteomes" id="UP000319865">
    <property type="component" value="Unassembled WGS sequence"/>
</dbReference>
<accession>A0A543PGN4</accession>
<dbReference type="GO" id="GO:0005576">
    <property type="term" value="C:extracellular region"/>
    <property type="evidence" value="ECO:0007669"/>
    <property type="project" value="UniProtKB-SubCell"/>
</dbReference>
<evidence type="ECO:0000256" key="4">
    <source>
        <dbReference type="ARBA" id="ARBA00022690"/>
    </source>
</evidence>
<dbReference type="SUPFAM" id="SSF55399">
    <property type="entry name" value="Subtilisin inhibitor"/>
    <property type="match status" value="1"/>
</dbReference>
<evidence type="ECO:0000256" key="2">
    <source>
        <dbReference type="ARBA" id="ARBA00010472"/>
    </source>
</evidence>
<name>A0A543PGN4_9ACTN</name>
<evidence type="ECO:0000256" key="5">
    <source>
        <dbReference type="ARBA" id="ARBA00022900"/>
    </source>
</evidence>
<keyword evidence="4" id="KW-0646">Protease inhibitor</keyword>
<comment type="similarity">
    <text evidence="2">Belongs to the protease inhibitor I16 (SSI) family.</text>
</comment>
<evidence type="ECO:0000313" key="11">
    <source>
        <dbReference type="Proteomes" id="UP000319865"/>
    </source>
</evidence>
<keyword evidence="5" id="KW-0722">Serine protease inhibitor</keyword>
<sequence length="161" mass="16379">MTDTMRRSLVLALASMALLGACASPSGDDGATGPTASSAPTVGAGDAAAGGGISQADYDLQVTVDRGDGTPPEEWTLTCVGFVEGSHPEAEAACTHLTSLEDPFAPLPEDVFCTQQFGGPQTAHVIGRWGGEPVDVQLSRTNGCLISQWDSLGPLLPVPVG</sequence>
<dbReference type="InterPro" id="IPR023549">
    <property type="entry name" value="Subtilisin_inhibitor"/>
</dbReference>
<dbReference type="Gene3D" id="3.30.350.10">
    <property type="entry name" value="Subtilisin inhibitor-like"/>
    <property type="match status" value="1"/>
</dbReference>
<feature type="region of interest" description="Disordered" evidence="7">
    <location>
        <begin position="24"/>
        <end position="50"/>
    </location>
</feature>
<protein>
    <submittedName>
        <fullName evidence="10">Subtilisin inhibitor-like</fullName>
    </submittedName>
</protein>
<dbReference type="GO" id="GO:0004867">
    <property type="term" value="F:serine-type endopeptidase inhibitor activity"/>
    <property type="evidence" value="ECO:0007669"/>
    <property type="project" value="UniProtKB-KW"/>
</dbReference>
<keyword evidence="6" id="KW-1015">Disulfide bond</keyword>
<evidence type="ECO:0000313" key="10">
    <source>
        <dbReference type="EMBL" id="TQN43241.1"/>
    </source>
</evidence>
<feature type="signal peptide" evidence="8">
    <location>
        <begin position="1"/>
        <end position="23"/>
    </location>
</feature>
<dbReference type="InterPro" id="IPR036819">
    <property type="entry name" value="Subtilisin_inhibitor-like_sf"/>
</dbReference>
<evidence type="ECO:0000259" key="9">
    <source>
        <dbReference type="Pfam" id="PF00720"/>
    </source>
</evidence>
<evidence type="ECO:0000256" key="7">
    <source>
        <dbReference type="SAM" id="MobiDB-lite"/>
    </source>
</evidence>
<feature type="domain" description="Subtilisin inhibitor" evidence="9">
    <location>
        <begin position="60"/>
        <end position="137"/>
    </location>
</feature>
<evidence type="ECO:0000256" key="3">
    <source>
        <dbReference type="ARBA" id="ARBA00022525"/>
    </source>
</evidence>
<gene>
    <name evidence="10" type="ORF">FHU33_2678</name>
</gene>
<evidence type="ECO:0000256" key="1">
    <source>
        <dbReference type="ARBA" id="ARBA00004613"/>
    </source>
</evidence>
<evidence type="ECO:0000256" key="8">
    <source>
        <dbReference type="SAM" id="SignalP"/>
    </source>
</evidence>
<proteinExistence type="inferred from homology"/>
<comment type="subcellular location">
    <subcellularLocation>
        <location evidence="1">Secreted</location>
    </subcellularLocation>
</comment>
<keyword evidence="3" id="KW-0964">Secreted</keyword>